<dbReference type="EMBL" id="FZNR01000012">
    <property type="protein sequence ID" value="SNS24653.1"/>
    <property type="molecule type" value="Genomic_DNA"/>
</dbReference>
<dbReference type="Proteomes" id="UP000198415">
    <property type="component" value="Unassembled WGS sequence"/>
</dbReference>
<name>A0A239CZ80_9ACTN</name>
<sequence length="275" mass="31346">MVTWRRREDSRDERIVRALQQPPEPIDVRGARRWRWADEHWRAQLRGSATALELFTRRNESDEYRHLLGADAYRDQLVEVLSRAQPRDCAAAGFGCTRRIDRACRGPEICSQDRAAGPDDRVHREGPLPGACDSFHLDLPEGHVRIGFSAGDRHRAVLWWESSLGTMLWIDGTRIGRDLTLDTSGRWLDDRFHLTHAAGPEDHPAQAYEPGSLSSRIRSVLLHDADRSSTRLLSPSPDELWTDPWIVRDGESLLVYPKPEDIEAGTRPTRVLPLD</sequence>
<organism evidence="1 2">
    <name type="scientific">Actinoplanes regularis</name>
    <dbReference type="NCBI Taxonomy" id="52697"/>
    <lineage>
        <taxon>Bacteria</taxon>
        <taxon>Bacillati</taxon>
        <taxon>Actinomycetota</taxon>
        <taxon>Actinomycetes</taxon>
        <taxon>Micromonosporales</taxon>
        <taxon>Micromonosporaceae</taxon>
        <taxon>Actinoplanes</taxon>
    </lineage>
</organism>
<proteinExistence type="predicted"/>
<reference evidence="1 2" key="1">
    <citation type="submission" date="2017-06" db="EMBL/GenBank/DDBJ databases">
        <authorList>
            <person name="Kim H.J."/>
            <person name="Triplett B.A."/>
        </authorList>
    </citation>
    <scope>NUCLEOTIDE SEQUENCE [LARGE SCALE GENOMIC DNA]</scope>
    <source>
        <strain evidence="1 2">DSM 43151</strain>
    </source>
</reference>
<evidence type="ECO:0000313" key="1">
    <source>
        <dbReference type="EMBL" id="SNS24653.1"/>
    </source>
</evidence>
<gene>
    <name evidence="1" type="ORF">SAMN06264365_112142</name>
</gene>
<accession>A0A239CZ80</accession>
<dbReference type="AlphaFoldDB" id="A0A239CZ80"/>
<protein>
    <submittedName>
        <fullName evidence="1">Uncharacterized protein</fullName>
    </submittedName>
</protein>
<dbReference type="RefSeq" id="WP_089296225.1">
    <property type="nucleotide sequence ID" value="NZ_BOMU01000064.1"/>
</dbReference>
<dbReference type="OrthoDB" id="3288058at2"/>
<keyword evidence="2" id="KW-1185">Reference proteome</keyword>
<evidence type="ECO:0000313" key="2">
    <source>
        <dbReference type="Proteomes" id="UP000198415"/>
    </source>
</evidence>